<keyword evidence="2 6" id="KW-0889">Transcription antitermination</keyword>
<sequence>MAREALLQALYQWQLNPAPCGEIARQFLEDDERLVGADQRFFEDIWGRLCPVMETLDQAIASVILDRRWQDEVSEVERAILRLGAFELREERQTPYRVIINEAVELSKAFGAEQGHRFINGVLDRLAHQWRQAELENPDGDASPKRK</sequence>
<comment type="function">
    <text evidence="6">Involved in transcription antitermination. Required for transcription of ribosomal RNA (rRNA) genes. Binds specifically to the boxA antiterminator sequence of the ribosomal RNA (rrn) operons.</text>
</comment>
<gene>
    <name evidence="6" type="primary">nusB</name>
    <name evidence="8" type="ORF">Acaty_c0595</name>
</gene>
<evidence type="ECO:0000256" key="5">
    <source>
        <dbReference type="ARBA" id="ARBA00023163"/>
    </source>
</evidence>
<dbReference type="GO" id="GO:0006353">
    <property type="term" value="P:DNA-templated transcription termination"/>
    <property type="evidence" value="ECO:0007669"/>
    <property type="project" value="UniProtKB-UniRule"/>
</dbReference>
<keyword evidence="4 6" id="KW-0805">Transcription regulation</keyword>
<name>A0A059ZN91_ACICK</name>
<dbReference type="PANTHER" id="PTHR11078:SF3">
    <property type="entry name" value="ANTITERMINATION NUSB DOMAIN-CONTAINING PROTEIN"/>
    <property type="match status" value="1"/>
</dbReference>
<dbReference type="KEGG" id="acz:Acaty_c0595"/>
<dbReference type="PANTHER" id="PTHR11078">
    <property type="entry name" value="N UTILIZATION SUBSTANCE PROTEIN B-RELATED"/>
    <property type="match status" value="1"/>
</dbReference>
<dbReference type="NCBIfam" id="TIGR01951">
    <property type="entry name" value="nusB"/>
    <property type="match status" value="1"/>
</dbReference>
<evidence type="ECO:0000256" key="2">
    <source>
        <dbReference type="ARBA" id="ARBA00022814"/>
    </source>
</evidence>
<evidence type="ECO:0000256" key="6">
    <source>
        <dbReference type="HAMAP-Rule" id="MF_00073"/>
    </source>
</evidence>
<dbReference type="GO" id="GO:0031564">
    <property type="term" value="P:transcription antitermination"/>
    <property type="evidence" value="ECO:0007669"/>
    <property type="project" value="UniProtKB-KW"/>
</dbReference>
<dbReference type="HAMAP" id="MF_00073">
    <property type="entry name" value="NusB"/>
    <property type="match status" value="1"/>
</dbReference>
<protein>
    <recommendedName>
        <fullName evidence="6">Transcription antitermination protein NusB</fullName>
    </recommendedName>
    <alternativeName>
        <fullName evidence="6">Antitermination factor NusB</fullName>
    </alternativeName>
</protein>
<reference evidence="8 9" key="1">
    <citation type="journal article" date="2009" name="J. Bacteriol.">
        <title>Draft genome sequence of the extremely acidophilic bacterium Acidithiobacillus caldus ATCC 51756 reveals metabolic versatility in the genus Acidithiobacillus.</title>
        <authorList>
            <person name="Valdes J."/>
            <person name="Quatrini R."/>
            <person name="Hallberg K."/>
            <person name="Dopson M."/>
            <person name="Valenzuela P.D."/>
            <person name="Holmes D.S."/>
        </authorList>
    </citation>
    <scope>NUCLEOTIDE SEQUENCE [LARGE SCALE GENOMIC DNA]</scope>
    <source>
        <strain evidence="9">ATCC 51756 / DSM 8584 / KU</strain>
    </source>
</reference>
<evidence type="ECO:0000259" key="7">
    <source>
        <dbReference type="Pfam" id="PF01029"/>
    </source>
</evidence>
<dbReference type="Pfam" id="PF01029">
    <property type="entry name" value="NusB"/>
    <property type="match status" value="1"/>
</dbReference>
<dbReference type="EMBL" id="CP005986">
    <property type="protein sequence ID" value="AIA54479.1"/>
    <property type="molecule type" value="Genomic_DNA"/>
</dbReference>
<feature type="domain" description="NusB/RsmB/TIM44" evidence="7">
    <location>
        <begin position="2"/>
        <end position="127"/>
    </location>
</feature>
<dbReference type="HOGENOM" id="CLU_087843_4_1_6"/>
<dbReference type="GO" id="GO:0005829">
    <property type="term" value="C:cytosol"/>
    <property type="evidence" value="ECO:0007669"/>
    <property type="project" value="TreeGrafter"/>
</dbReference>
<keyword evidence="5 6" id="KW-0804">Transcription</keyword>
<keyword evidence="3 6" id="KW-0694">RNA-binding</keyword>
<accession>A0A059ZN91</accession>
<dbReference type="SUPFAM" id="SSF48013">
    <property type="entry name" value="NusB-like"/>
    <property type="match status" value="1"/>
</dbReference>
<evidence type="ECO:0000313" key="8">
    <source>
        <dbReference type="EMBL" id="AIA54479.1"/>
    </source>
</evidence>
<proteinExistence type="inferred from homology"/>
<evidence type="ECO:0000256" key="4">
    <source>
        <dbReference type="ARBA" id="ARBA00023015"/>
    </source>
</evidence>
<organism evidence="8 9">
    <name type="scientific">Acidithiobacillus caldus (strain ATCC 51756 / DSM 8584 / KU)</name>
    <dbReference type="NCBI Taxonomy" id="637389"/>
    <lineage>
        <taxon>Bacteria</taxon>
        <taxon>Pseudomonadati</taxon>
        <taxon>Pseudomonadota</taxon>
        <taxon>Acidithiobacillia</taxon>
        <taxon>Acidithiobacillales</taxon>
        <taxon>Acidithiobacillaceae</taxon>
        <taxon>Acidithiobacillus</taxon>
    </lineage>
</organism>
<comment type="similarity">
    <text evidence="1 6">Belongs to the NusB family.</text>
</comment>
<evidence type="ECO:0000256" key="3">
    <source>
        <dbReference type="ARBA" id="ARBA00022884"/>
    </source>
</evidence>
<evidence type="ECO:0000256" key="1">
    <source>
        <dbReference type="ARBA" id="ARBA00005952"/>
    </source>
</evidence>
<dbReference type="AlphaFoldDB" id="A0A059ZN91"/>
<dbReference type="GO" id="GO:0003723">
    <property type="term" value="F:RNA binding"/>
    <property type="evidence" value="ECO:0007669"/>
    <property type="project" value="UniProtKB-UniRule"/>
</dbReference>
<evidence type="ECO:0000313" key="9">
    <source>
        <dbReference type="Proteomes" id="UP000005522"/>
    </source>
</evidence>
<dbReference type="InterPro" id="IPR006027">
    <property type="entry name" value="NusB_RsmB_TIM44"/>
</dbReference>
<dbReference type="InterPro" id="IPR035926">
    <property type="entry name" value="NusB-like_sf"/>
</dbReference>
<dbReference type="InterPro" id="IPR011605">
    <property type="entry name" value="NusB_fam"/>
</dbReference>
<dbReference type="Gene3D" id="1.10.940.10">
    <property type="entry name" value="NusB-like"/>
    <property type="match status" value="1"/>
</dbReference>
<dbReference type="Proteomes" id="UP000005522">
    <property type="component" value="Chromosome"/>
</dbReference>
<dbReference type="eggNOG" id="COG0781">
    <property type="taxonomic scope" value="Bacteria"/>
</dbReference>